<keyword evidence="8" id="KW-0902">Two-component regulatory system</keyword>
<evidence type="ECO:0000256" key="3">
    <source>
        <dbReference type="ARBA" id="ARBA00022553"/>
    </source>
</evidence>
<evidence type="ECO:0000256" key="5">
    <source>
        <dbReference type="ARBA" id="ARBA00022741"/>
    </source>
</evidence>
<dbReference type="PANTHER" id="PTHR24421">
    <property type="entry name" value="NITRATE/NITRITE SENSOR PROTEIN NARX-RELATED"/>
    <property type="match status" value="1"/>
</dbReference>
<feature type="region of interest" description="Disordered" evidence="9">
    <location>
        <begin position="1"/>
        <end position="20"/>
    </location>
</feature>
<dbReference type="GO" id="GO:0016301">
    <property type="term" value="F:kinase activity"/>
    <property type="evidence" value="ECO:0007669"/>
    <property type="project" value="UniProtKB-KW"/>
</dbReference>
<evidence type="ECO:0000313" key="14">
    <source>
        <dbReference type="Proteomes" id="UP001284601"/>
    </source>
</evidence>
<feature type="domain" description="Histidine kinase/HSP90-like ATPase" evidence="11">
    <location>
        <begin position="440"/>
        <end position="525"/>
    </location>
</feature>
<sequence>DPTSAPAAGAARRGQRGVRAGGVEREHGWDVTLVERGAPLERAAGRAPAELAAGRIVEELLSGPGDGSAAVVGVRRRPDGLAVVLHGRGRRPAQLRDPALLASARERARLHGGALRTRRGMRGWRIEVALPVSDATTAVPAAAVADAAPDAWTARAVDVLIAALALATLAIEQLDRGGDASGWISGVALIVLPLLLLRRRAPFAAACVLVLGGFCLRNEVGWMPRAGVTLVAVIVFAPYAAAAHAATVRRAIAGGVVVGVVALVTVGLLIPSTVLTDLPIVACVVALSWLAGWYVRGSSLLALGLRLDERRLADAAPERLRASLEAERARVARDLHDVVAHGVSLIGLLAAGARATLPRDPQRARRALDDLDDAVAGTHVELGRLLEALRAGDEATVGAASLDDLDALASDARRAGQPIALALDRAALAAAPAGVLASACRIVQEALTNARKHADGAPVEVRLSVEHGDLLVDVRNAAPPTPCGSGAGSRHGIAGMRERARLLDGELEAAPTGDGGFRVHARLPCDGSAPALAVA</sequence>
<evidence type="ECO:0000259" key="12">
    <source>
        <dbReference type="Pfam" id="PF07730"/>
    </source>
</evidence>
<dbReference type="Gene3D" id="3.30.565.10">
    <property type="entry name" value="Histidine kinase-like ATPase, C-terminal domain"/>
    <property type="match status" value="1"/>
</dbReference>
<dbReference type="SUPFAM" id="SSF55874">
    <property type="entry name" value="ATPase domain of HSP90 chaperone/DNA topoisomerase II/histidine kinase"/>
    <property type="match status" value="1"/>
</dbReference>
<protein>
    <recommendedName>
        <fullName evidence="2">histidine kinase</fullName>
        <ecNumber evidence="2">2.7.13.3</ecNumber>
    </recommendedName>
</protein>
<comment type="caution">
    <text evidence="13">The sequence shown here is derived from an EMBL/GenBank/DDBJ whole genome shotgun (WGS) entry which is preliminary data.</text>
</comment>
<feature type="transmembrane region" description="Helical" evidence="10">
    <location>
        <begin position="180"/>
        <end position="197"/>
    </location>
</feature>
<dbReference type="InterPro" id="IPR050482">
    <property type="entry name" value="Sensor_HK_TwoCompSys"/>
</dbReference>
<gene>
    <name evidence="13" type="ORF">R7226_10485</name>
</gene>
<feature type="non-terminal residue" evidence="13">
    <location>
        <position position="1"/>
    </location>
</feature>
<keyword evidence="6 13" id="KW-0418">Kinase</keyword>
<keyword evidence="10" id="KW-1133">Transmembrane helix</keyword>
<dbReference type="Proteomes" id="UP001284601">
    <property type="component" value="Unassembled WGS sequence"/>
</dbReference>
<feature type="domain" description="Signal transduction histidine kinase subgroup 3 dimerisation and phosphoacceptor" evidence="12">
    <location>
        <begin position="327"/>
        <end position="393"/>
    </location>
</feature>
<evidence type="ECO:0000259" key="11">
    <source>
        <dbReference type="Pfam" id="PF02518"/>
    </source>
</evidence>
<dbReference type="PANTHER" id="PTHR24421:SF10">
    <property type="entry name" value="NITRATE_NITRITE SENSOR PROTEIN NARQ"/>
    <property type="match status" value="1"/>
</dbReference>
<reference evidence="13 14" key="2">
    <citation type="submission" date="2023-10" db="EMBL/GenBank/DDBJ databases">
        <authorList>
            <person name="Han X.F."/>
        </authorList>
    </citation>
    <scope>NUCLEOTIDE SEQUENCE [LARGE SCALE GENOMIC DNA]</scope>
    <source>
        <strain evidence="13 14">KCTC 39840</strain>
    </source>
</reference>
<evidence type="ECO:0000256" key="4">
    <source>
        <dbReference type="ARBA" id="ARBA00022679"/>
    </source>
</evidence>
<keyword evidence="10" id="KW-0812">Transmembrane</keyword>
<feature type="transmembrane region" description="Helical" evidence="10">
    <location>
        <begin position="227"/>
        <end position="246"/>
    </location>
</feature>
<evidence type="ECO:0000256" key="2">
    <source>
        <dbReference type="ARBA" id="ARBA00012438"/>
    </source>
</evidence>
<organism evidence="13 14">
    <name type="scientific">Conexibacter stalactiti</name>
    <dbReference type="NCBI Taxonomy" id="1940611"/>
    <lineage>
        <taxon>Bacteria</taxon>
        <taxon>Bacillati</taxon>
        <taxon>Actinomycetota</taxon>
        <taxon>Thermoleophilia</taxon>
        <taxon>Solirubrobacterales</taxon>
        <taxon>Conexibacteraceae</taxon>
        <taxon>Conexibacter</taxon>
    </lineage>
</organism>
<dbReference type="RefSeq" id="WP_318597076.1">
    <property type="nucleotide sequence ID" value="NZ_JAWSTH010000021.1"/>
</dbReference>
<feature type="transmembrane region" description="Helical" evidence="10">
    <location>
        <begin position="252"/>
        <end position="271"/>
    </location>
</feature>
<evidence type="ECO:0000256" key="8">
    <source>
        <dbReference type="ARBA" id="ARBA00023012"/>
    </source>
</evidence>
<dbReference type="Pfam" id="PF07730">
    <property type="entry name" value="HisKA_3"/>
    <property type="match status" value="1"/>
</dbReference>
<dbReference type="Gene3D" id="1.20.5.1930">
    <property type="match status" value="1"/>
</dbReference>
<evidence type="ECO:0000256" key="9">
    <source>
        <dbReference type="SAM" id="MobiDB-lite"/>
    </source>
</evidence>
<dbReference type="EC" id="2.7.13.3" evidence="2"/>
<evidence type="ECO:0000256" key="6">
    <source>
        <dbReference type="ARBA" id="ARBA00022777"/>
    </source>
</evidence>
<evidence type="ECO:0000256" key="1">
    <source>
        <dbReference type="ARBA" id="ARBA00000085"/>
    </source>
</evidence>
<evidence type="ECO:0000256" key="7">
    <source>
        <dbReference type="ARBA" id="ARBA00022840"/>
    </source>
</evidence>
<comment type="catalytic activity">
    <reaction evidence="1">
        <text>ATP + protein L-histidine = ADP + protein N-phospho-L-histidine.</text>
        <dbReference type="EC" id="2.7.13.3"/>
    </reaction>
</comment>
<dbReference type="Pfam" id="PF02518">
    <property type="entry name" value="HATPase_c"/>
    <property type="match status" value="1"/>
</dbReference>
<dbReference type="InterPro" id="IPR003594">
    <property type="entry name" value="HATPase_dom"/>
</dbReference>
<keyword evidence="3" id="KW-0597">Phosphoprotein</keyword>
<reference evidence="14" key="1">
    <citation type="submission" date="2023-07" db="EMBL/GenBank/DDBJ databases">
        <title>Conexibacter stalactiti sp. nov., isolated from stalactites in a lava cave and emended description of the genus Conexibacter.</title>
        <authorList>
            <person name="Lee S.D."/>
        </authorList>
    </citation>
    <scope>NUCLEOTIDE SEQUENCE [LARGE SCALE GENOMIC DNA]</scope>
    <source>
        <strain evidence="14">KCTC 39840</strain>
    </source>
</reference>
<name>A0ABU4HN80_9ACTN</name>
<evidence type="ECO:0000313" key="13">
    <source>
        <dbReference type="EMBL" id="MDW5594766.1"/>
    </source>
</evidence>
<keyword evidence="4" id="KW-0808">Transferase</keyword>
<dbReference type="EMBL" id="JAWSTH010000021">
    <property type="protein sequence ID" value="MDW5594766.1"/>
    <property type="molecule type" value="Genomic_DNA"/>
</dbReference>
<feature type="transmembrane region" description="Helical" evidence="10">
    <location>
        <begin position="278"/>
        <end position="295"/>
    </location>
</feature>
<keyword evidence="7" id="KW-0067">ATP-binding</keyword>
<dbReference type="CDD" id="cd16917">
    <property type="entry name" value="HATPase_UhpB-NarQ-NarX-like"/>
    <property type="match status" value="1"/>
</dbReference>
<keyword evidence="14" id="KW-1185">Reference proteome</keyword>
<evidence type="ECO:0000256" key="10">
    <source>
        <dbReference type="SAM" id="Phobius"/>
    </source>
</evidence>
<dbReference type="InterPro" id="IPR036890">
    <property type="entry name" value="HATPase_C_sf"/>
</dbReference>
<keyword evidence="5" id="KW-0547">Nucleotide-binding</keyword>
<proteinExistence type="predicted"/>
<keyword evidence="10" id="KW-0472">Membrane</keyword>
<dbReference type="InterPro" id="IPR011712">
    <property type="entry name" value="Sig_transdc_His_kin_sub3_dim/P"/>
</dbReference>
<accession>A0ABU4HN80</accession>